<dbReference type="PANTHER" id="PTHR15503:SF22">
    <property type="entry name" value="TRANSPOSON TY3-I GAG POLYPROTEIN"/>
    <property type="match status" value="1"/>
</dbReference>
<dbReference type="InterPro" id="IPR032549">
    <property type="entry name" value="DUF4939"/>
</dbReference>
<name>A0A2X0MMU0_9BASI</name>
<proteinExistence type="predicted"/>
<accession>A0A2X0MMU0</accession>
<evidence type="ECO:0000313" key="2">
    <source>
        <dbReference type="EMBL" id="SGZ16681.1"/>
    </source>
</evidence>
<protein>
    <submittedName>
        <fullName evidence="2">BQ5605_C020g09056 protein</fullName>
    </submittedName>
</protein>
<dbReference type="PANTHER" id="PTHR15503">
    <property type="entry name" value="LDOC1 RELATED"/>
    <property type="match status" value="1"/>
</dbReference>
<sequence>MSPKTISVEALQAALAERGAALAEVATLRAQGTVLQRSYEAIVENFNAVTKLTKHLQNTPKLKSPLEKLPTYDGKDKTAYTTFASQCKFYIYGNPSLFTTDQAKIAFMISLLRSNAYKVFEPYIELPEDKRPTFLKDFQAFLEQAQLYLGDPDREHTITNKLRALTQTGSAAAYTSTFIQLSVFLSWNDPALQAQLYAGLKPEVRNMLSVTSPLSARQRRLGRCARPLARPPALGT</sequence>
<organism evidence="2 3">
    <name type="scientific">Microbotryum silenes-dioicae</name>
    <dbReference type="NCBI Taxonomy" id="796604"/>
    <lineage>
        <taxon>Eukaryota</taxon>
        <taxon>Fungi</taxon>
        <taxon>Dikarya</taxon>
        <taxon>Basidiomycota</taxon>
        <taxon>Pucciniomycotina</taxon>
        <taxon>Microbotryomycetes</taxon>
        <taxon>Microbotryales</taxon>
        <taxon>Microbotryaceae</taxon>
        <taxon>Microbotryum</taxon>
    </lineage>
</organism>
<feature type="domain" description="DUF4939" evidence="1">
    <location>
        <begin position="54"/>
        <end position="152"/>
    </location>
</feature>
<dbReference type="InterPro" id="IPR032567">
    <property type="entry name" value="RTL1-rel"/>
</dbReference>
<gene>
    <name evidence="2" type="primary">BQ5605_C020g09056</name>
    <name evidence="2" type="ORF">BQ5605_C020G09056</name>
</gene>
<evidence type="ECO:0000313" key="3">
    <source>
        <dbReference type="Proteomes" id="UP000249464"/>
    </source>
</evidence>
<dbReference type="Pfam" id="PF16297">
    <property type="entry name" value="DUF4939"/>
    <property type="match status" value="1"/>
</dbReference>
<keyword evidence="3" id="KW-1185">Reference proteome</keyword>
<dbReference type="AlphaFoldDB" id="A0A2X0MMU0"/>
<evidence type="ECO:0000259" key="1">
    <source>
        <dbReference type="Pfam" id="PF16297"/>
    </source>
</evidence>
<dbReference type="Proteomes" id="UP000249464">
    <property type="component" value="Unassembled WGS sequence"/>
</dbReference>
<reference evidence="2 3" key="1">
    <citation type="submission" date="2016-11" db="EMBL/GenBank/DDBJ databases">
        <authorList>
            <person name="Jaros S."/>
            <person name="Januszkiewicz K."/>
            <person name="Wedrychowicz H."/>
        </authorList>
    </citation>
    <scope>NUCLEOTIDE SEQUENCE [LARGE SCALE GENOMIC DNA]</scope>
</reference>
<dbReference type="EMBL" id="FQNC01000082">
    <property type="protein sequence ID" value="SGZ16681.1"/>
    <property type="molecule type" value="Genomic_DNA"/>
</dbReference>